<dbReference type="InParanoid" id="A0A2G4YMX7"/>
<protein>
    <submittedName>
        <fullName evidence="1">GNAT family N-acetyltransferase</fullName>
    </submittedName>
</protein>
<sequence>MARSLKFYLMTDYHISLITSLDEISAEEWDSCCFTQETGHNPFISHAFMFALEDSGCAVADTGWQAQHIIARTGDKGNIVGVMPLYLKSHSYGEYVFDHAWANAFQSAGGHYYPKLQTAVPFSPVTTPKLLVHPTALKAEVQTILIQAAEAAARKLSVSSLHVTFAERHEWDLMAEQGFLKRQDQQFHWLNECYGEFEDFLQKLSSRKRKNIRKERRLAVQNDIEIELLNGHQITEDHWDDYFSFYLDTANRKWGQPYLNRRFFSLLGKGLPNRTLLVMCKRGGRYIAGALNLLSDDTLYGRYWGAIEDHRYLHFEVCYYQAIEYAIAHGLKKVEAGAQGEHKLSRGYLPTSTYSAHWIRDPGFRQAVENYLVQERQAVLHEQEILRDFAPFKKTSPLPKS</sequence>
<keyword evidence="1" id="KW-0808">Transferase</keyword>
<dbReference type="GO" id="GO:0016740">
    <property type="term" value="F:transferase activity"/>
    <property type="evidence" value="ECO:0007669"/>
    <property type="project" value="UniProtKB-KW"/>
</dbReference>
<dbReference type="PANTHER" id="PTHR47017">
    <property type="entry name" value="ACYL-COA"/>
    <property type="match status" value="1"/>
</dbReference>
<reference evidence="1 2" key="1">
    <citation type="submission" date="2017-10" db="EMBL/GenBank/DDBJ databases">
        <title>Frigbacter circumglobatus gen. nov. sp. nov., isolated from sediment cultured in situ.</title>
        <authorList>
            <person name="Zhao Z."/>
        </authorList>
    </citation>
    <scope>NUCLEOTIDE SEQUENCE [LARGE SCALE GENOMIC DNA]</scope>
    <source>
        <strain evidence="1 2">ZYL</strain>
    </source>
</reference>
<dbReference type="Proteomes" id="UP000229730">
    <property type="component" value="Unassembled WGS sequence"/>
</dbReference>
<evidence type="ECO:0000313" key="2">
    <source>
        <dbReference type="Proteomes" id="UP000229730"/>
    </source>
</evidence>
<gene>
    <name evidence="1" type="ORF">CRD36_14860</name>
</gene>
<comment type="caution">
    <text evidence="1">The sequence shown here is derived from an EMBL/GenBank/DDBJ whole genome shotgun (WGS) entry which is preliminary data.</text>
</comment>
<dbReference type="InterPro" id="IPR016181">
    <property type="entry name" value="Acyl_CoA_acyltransferase"/>
</dbReference>
<dbReference type="Gene3D" id="3.40.630.30">
    <property type="match status" value="1"/>
</dbReference>
<dbReference type="SUPFAM" id="SSF55729">
    <property type="entry name" value="Acyl-CoA N-acyltransferases (Nat)"/>
    <property type="match status" value="1"/>
</dbReference>
<proteinExistence type="predicted"/>
<name>A0A2G4YMX7_9PROT</name>
<dbReference type="OrthoDB" id="9776898at2"/>
<organism evidence="1 2">
    <name type="scientific">Paremcibacter congregatus</name>
    <dbReference type="NCBI Taxonomy" id="2043170"/>
    <lineage>
        <taxon>Bacteria</taxon>
        <taxon>Pseudomonadati</taxon>
        <taxon>Pseudomonadota</taxon>
        <taxon>Alphaproteobacteria</taxon>
        <taxon>Emcibacterales</taxon>
        <taxon>Emcibacteraceae</taxon>
        <taxon>Paremcibacter</taxon>
    </lineage>
</organism>
<dbReference type="PANTHER" id="PTHR47017:SF1">
    <property type="entry name" value="ACYL-COA"/>
    <property type="match status" value="1"/>
</dbReference>
<dbReference type="Pfam" id="PF04339">
    <property type="entry name" value="FemAB_like"/>
    <property type="match status" value="1"/>
</dbReference>
<dbReference type="InterPro" id="IPR007434">
    <property type="entry name" value="FemAB-like"/>
</dbReference>
<evidence type="ECO:0000313" key="1">
    <source>
        <dbReference type="EMBL" id="PHZ83655.1"/>
    </source>
</evidence>
<keyword evidence="2" id="KW-1185">Reference proteome</keyword>
<dbReference type="EMBL" id="PDEM01000031">
    <property type="protein sequence ID" value="PHZ83655.1"/>
    <property type="molecule type" value="Genomic_DNA"/>
</dbReference>
<dbReference type="AlphaFoldDB" id="A0A2G4YMX7"/>
<dbReference type="RefSeq" id="WP_099474652.1">
    <property type="nucleotide sequence ID" value="NZ_PDEM01000031.1"/>
</dbReference>
<accession>A0A2G4YMX7</accession>